<dbReference type="GO" id="GO:0008168">
    <property type="term" value="F:methyltransferase activity"/>
    <property type="evidence" value="ECO:0007669"/>
    <property type="project" value="UniProtKB-KW"/>
</dbReference>
<dbReference type="Pfam" id="PF10672">
    <property type="entry name" value="Methyltrans_SAM"/>
    <property type="match status" value="1"/>
</dbReference>
<dbReference type="InterPro" id="IPR019614">
    <property type="entry name" value="SAM-dep_methyl-trfase"/>
</dbReference>
<dbReference type="SUPFAM" id="SSF53335">
    <property type="entry name" value="S-adenosyl-L-methionine-dependent methyltransferases"/>
    <property type="match status" value="1"/>
</dbReference>
<dbReference type="OrthoDB" id="9805492at2"/>
<dbReference type="AlphaFoldDB" id="A0A2S0PAD5"/>
<dbReference type="PANTHER" id="PTHR43042">
    <property type="entry name" value="SAM-DEPENDENT METHYLTRANSFERASE"/>
    <property type="match status" value="1"/>
</dbReference>
<dbReference type="GO" id="GO:0032259">
    <property type="term" value="P:methylation"/>
    <property type="evidence" value="ECO:0007669"/>
    <property type="project" value="UniProtKB-KW"/>
</dbReference>
<proteinExistence type="predicted"/>
<protein>
    <submittedName>
        <fullName evidence="5">SAM-dependent methyltransferase</fullName>
    </submittedName>
</protein>
<feature type="domain" description="S-adenosylmethionine-dependent methyltransferase" evidence="4">
    <location>
        <begin position="106"/>
        <end position="273"/>
    </location>
</feature>
<keyword evidence="1 5" id="KW-0489">Methyltransferase</keyword>
<dbReference type="Gene3D" id="3.40.50.150">
    <property type="entry name" value="Vaccinia Virus protein VP39"/>
    <property type="match status" value="1"/>
</dbReference>
<dbReference type="RefSeq" id="WP_028497557.1">
    <property type="nucleotide sequence ID" value="NZ_CP028519.1"/>
</dbReference>
<evidence type="ECO:0000313" key="6">
    <source>
        <dbReference type="Proteomes" id="UP000244173"/>
    </source>
</evidence>
<keyword evidence="3" id="KW-0949">S-adenosyl-L-methionine</keyword>
<accession>A0A2S0PAD5</accession>
<sequence length="316" mass="36294">MRDLTPLINRLKKNDRHLGKWARREGIQCYRVYDRDLPEFPVAIDRYADRLHIAEYDTGWQQDEDTHEVWVEGVKAAASEALGVAFETIAFKTRRRQKGLAQYEKTGEDGAFFVVEEAGLKFRVNLDSYLDTGLFLDHRPTRARIRQEAAGKRFLNLFAYTGSFSVYAAAGGARETVTVDLSNTYLQWAGLNMELNGFTDPAAHRRDRADVFQWLDDTIRDGEHFDLIVMDPPTFSNSKKMIDVLDIQRDHGWLIDSAMMVLAPGGTLYFSTNLRGFRLDADLADKYRLEDISAVSVPEDFRNRKIHQCFRLQARA</sequence>
<dbReference type="InterPro" id="IPR029063">
    <property type="entry name" value="SAM-dependent_MTases_sf"/>
</dbReference>
<gene>
    <name evidence="5" type="ORF">DAI18_09885</name>
</gene>
<evidence type="ECO:0000256" key="2">
    <source>
        <dbReference type="ARBA" id="ARBA00022679"/>
    </source>
</evidence>
<reference evidence="5 6" key="1">
    <citation type="submission" date="2018-04" db="EMBL/GenBank/DDBJ databases">
        <title>Denitrifier Microvirgula.</title>
        <authorList>
            <person name="Anderson E."/>
            <person name="Jang J."/>
            <person name="Ishii S."/>
        </authorList>
    </citation>
    <scope>NUCLEOTIDE SEQUENCE [LARGE SCALE GENOMIC DNA]</scope>
    <source>
        <strain evidence="5 6">BE2.4</strain>
    </source>
</reference>
<name>A0A2S0PAD5_9NEIS</name>
<dbReference type="STRING" id="1122240.GCA_000620105_00014"/>
<keyword evidence="6" id="KW-1185">Reference proteome</keyword>
<dbReference type="KEGG" id="maer:DAI18_09885"/>
<dbReference type="PANTHER" id="PTHR43042:SF3">
    <property type="entry name" value="RIBOSOMAL RNA LARGE SUBUNIT METHYLTRANSFERASE YWBD-RELATED"/>
    <property type="match status" value="1"/>
</dbReference>
<dbReference type="Proteomes" id="UP000244173">
    <property type="component" value="Chromosome"/>
</dbReference>
<evidence type="ECO:0000313" key="5">
    <source>
        <dbReference type="EMBL" id="AVY94316.1"/>
    </source>
</evidence>
<organism evidence="5 6">
    <name type="scientific">Microvirgula aerodenitrificans</name>
    <dbReference type="NCBI Taxonomy" id="57480"/>
    <lineage>
        <taxon>Bacteria</taxon>
        <taxon>Pseudomonadati</taxon>
        <taxon>Pseudomonadota</taxon>
        <taxon>Betaproteobacteria</taxon>
        <taxon>Neisseriales</taxon>
        <taxon>Aquaspirillaceae</taxon>
        <taxon>Microvirgula</taxon>
    </lineage>
</organism>
<dbReference type="Gene3D" id="3.30.750.80">
    <property type="entry name" value="RNA methyltransferase domain (HRMD) like"/>
    <property type="match status" value="1"/>
</dbReference>
<evidence type="ECO:0000256" key="3">
    <source>
        <dbReference type="ARBA" id="ARBA00022691"/>
    </source>
</evidence>
<keyword evidence="2 5" id="KW-0808">Transferase</keyword>
<dbReference type="CDD" id="cd02440">
    <property type="entry name" value="AdoMet_MTases"/>
    <property type="match status" value="1"/>
</dbReference>
<evidence type="ECO:0000256" key="1">
    <source>
        <dbReference type="ARBA" id="ARBA00022603"/>
    </source>
</evidence>
<dbReference type="EMBL" id="CP028519">
    <property type="protein sequence ID" value="AVY94316.1"/>
    <property type="molecule type" value="Genomic_DNA"/>
</dbReference>
<evidence type="ECO:0000259" key="4">
    <source>
        <dbReference type="Pfam" id="PF10672"/>
    </source>
</evidence>